<keyword evidence="4" id="KW-0378">Hydrolase</keyword>
<dbReference type="EMBL" id="MCGR01000011">
    <property type="protein sequence ID" value="ORY88246.1"/>
    <property type="molecule type" value="Genomic_DNA"/>
</dbReference>
<dbReference type="AlphaFoldDB" id="A0A1Y2FY41"/>
<accession>A0A1Y2FY41</accession>
<evidence type="ECO:0000256" key="6">
    <source>
        <dbReference type="ARBA" id="ARBA00023211"/>
    </source>
</evidence>
<comment type="cofactor">
    <cofactor evidence="2">
        <name>Mg(2+)</name>
        <dbReference type="ChEBI" id="CHEBI:18420"/>
    </cofactor>
</comment>
<keyword evidence="6" id="KW-0464">Manganese</keyword>
<feature type="region of interest" description="Disordered" evidence="7">
    <location>
        <begin position="34"/>
        <end position="78"/>
    </location>
</feature>
<keyword evidence="9" id="KW-1185">Reference proteome</keyword>
<evidence type="ECO:0000256" key="2">
    <source>
        <dbReference type="ARBA" id="ARBA00001946"/>
    </source>
</evidence>
<evidence type="ECO:0000313" key="8">
    <source>
        <dbReference type="EMBL" id="ORY88246.1"/>
    </source>
</evidence>
<evidence type="ECO:0000256" key="4">
    <source>
        <dbReference type="ARBA" id="ARBA00022801"/>
    </source>
</evidence>
<dbReference type="STRING" id="106004.A0A1Y2FY41"/>
<evidence type="ECO:0008006" key="10">
    <source>
        <dbReference type="Google" id="ProtNLM"/>
    </source>
</evidence>
<dbReference type="InParanoid" id="A0A1Y2FY41"/>
<evidence type="ECO:0000256" key="1">
    <source>
        <dbReference type="ARBA" id="ARBA00001936"/>
    </source>
</evidence>
<comment type="caution">
    <text evidence="8">The sequence shown here is derived from an EMBL/GenBank/DDBJ whole genome shotgun (WGS) entry which is preliminary data.</text>
</comment>
<dbReference type="GO" id="GO:0005739">
    <property type="term" value="C:mitochondrion"/>
    <property type="evidence" value="ECO:0007669"/>
    <property type="project" value="TreeGrafter"/>
</dbReference>
<dbReference type="SUPFAM" id="SSF55811">
    <property type="entry name" value="Nudix"/>
    <property type="match status" value="1"/>
</dbReference>
<dbReference type="Proteomes" id="UP000193467">
    <property type="component" value="Unassembled WGS sequence"/>
</dbReference>
<sequence>MPPPTLFLSTCTRLKRPTTPLRLFTTCTYLQMSSRRAAPPPPHASAAAAATSSAAATTTARPRDAIRPGDPVSRPSPSASLVLLSPLSERTTDGFNYRVLLLKRNARSTTFFSAHVFPGGNLDPIDSDFSAWESFFPSGSKLGEEEGKMQSVKLCAARETFEECGILLLEGGNEGKGRQRWTEMKEEERKAWRDKVHDDGTQFVELFKLLGEGEGGQDKIRPGLSSLQFRANWITPANMKRRYDTSFFLTILPPSSTSSSTSSSAPTATHSDHIATADNGETISADWLTPHEAIRRTLLHTSSLQSSTPTPPPEGSIILFPPQFYLLAELAGTKNWEDVLDGKQLDVGGLPLARPRSITAFEPEIKGVVDASGAFRAATVLVGDPEHSKTDPAKAEEGDRHRTYVLLPAKPKTEDEKEKWRKNPPLGLTVMGVERRGMERLFGGGWEDMTVGDCGGENAEKARL</sequence>
<dbReference type="GO" id="GO:0016818">
    <property type="term" value="F:hydrolase activity, acting on acid anhydrides, in phosphorus-containing anhydrides"/>
    <property type="evidence" value="ECO:0007669"/>
    <property type="project" value="InterPro"/>
</dbReference>
<protein>
    <recommendedName>
        <fullName evidence="10">Nudix hydrolase domain-containing protein</fullName>
    </recommendedName>
</protein>
<evidence type="ECO:0000256" key="5">
    <source>
        <dbReference type="ARBA" id="ARBA00022842"/>
    </source>
</evidence>
<reference evidence="8 9" key="1">
    <citation type="submission" date="2016-07" db="EMBL/GenBank/DDBJ databases">
        <title>Pervasive Adenine N6-methylation of Active Genes in Fungi.</title>
        <authorList>
            <consortium name="DOE Joint Genome Institute"/>
            <person name="Mondo S.J."/>
            <person name="Dannebaum R.O."/>
            <person name="Kuo R.C."/>
            <person name="Labutti K."/>
            <person name="Haridas S."/>
            <person name="Kuo A."/>
            <person name="Salamov A."/>
            <person name="Ahrendt S.R."/>
            <person name="Lipzen A."/>
            <person name="Sullivan W."/>
            <person name="Andreopoulos W.B."/>
            <person name="Clum A."/>
            <person name="Lindquist E."/>
            <person name="Daum C."/>
            <person name="Ramamoorthy G.K."/>
            <person name="Gryganskyi A."/>
            <person name="Culley D."/>
            <person name="Magnuson J.K."/>
            <person name="James T.Y."/>
            <person name="O'Malley M.A."/>
            <person name="Stajich J.E."/>
            <person name="Spatafora J.W."/>
            <person name="Visel A."/>
            <person name="Grigoriev I.V."/>
        </authorList>
    </citation>
    <scope>NUCLEOTIDE SEQUENCE [LARGE SCALE GENOMIC DNA]</scope>
    <source>
        <strain evidence="8 9">62-1032</strain>
    </source>
</reference>
<keyword evidence="3" id="KW-0479">Metal-binding</keyword>
<dbReference type="Gene3D" id="3.90.79.10">
    <property type="entry name" value="Nucleoside Triphosphate Pyrophosphohydrolase"/>
    <property type="match status" value="1"/>
</dbReference>
<dbReference type="CDD" id="cd18870">
    <property type="entry name" value="NUDIX_AcylCoAdiphos_Nudt19"/>
    <property type="match status" value="1"/>
</dbReference>
<dbReference type="InterPro" id="IPR015797">
    <property type="entry name" value="NUDIX_hydrolase-like_dom_sf"/>
</dbReference>
<name>A0A1Y2FY41_9BASI</name>
<dbReference type="PANTHER" id="PTHR12318">
    <property type="entry name" value="TESTOSTERONE-REGULATED PROTEIN RP2"/>
    <property type="match status" value="1"/>
</dbReference>
<dbReference type="InterPro" id="IPR039121">
    <property type="entry name" value="NUDT19"/>
</dbReference>
<dbReference type="OrthoDB" id="1695362at2759"/>
<evidence type="ECO:0000256" key="3">
    <source>
        <dbReference type="ARBA" id="ARBA00022723"/>
    </source>
</evidence>
<feature type="compositionally biased region" description="Low complexity" evidence="7">
    <location>
        <begin position="44"/>
        <end position="60"/>
    </location>
</feature>
<evidence type="ECO:0000256" key="7">
    <source>
        <dbReference type="SAM" id="MobiDB-lite"/>
    </source>
</evidence>
<dbReference type="PANTHER" id="PTHR12318:SF0">
    <property type="entry name" value="ACYL-COENZYME A DIPHOSPHATASE NUDT19"/>
    <property type="match status" value="1"/>
</dbReference>
<organism evidence="8 9">
    <name type="scientific">Leucosporidium creatinivorum</name>
    <dbReference type="NCBI Taxonomy" id="106004"/>
    <lineage>
        <taxon>Eukaryota</taxon>
        <taxon>Fungi</taxon>
        <taxon>Dikarya</taxon>
        <taxon>Basidiomycota</taxon>
        <taxon>Pucciniomycotina</taxon>
        <taxon>Microbotryomycetes</taxon>
        <taxon>Leucosporidiales</taxon>
        <taxon>Leucosporidium</taxon>
    </lineage>
</organism>
<comment type="cofactor">
    <cofactor evidence="1">
        <name>Mn(2+)</name>
        <dbReference type="ChEBI" id="CHEBI:29035"/>
    </cofactor>
</comment>
<gene>
    <name evidence="8" type="ORF">BCR35DRAFT_22950</name>
</gene>
<proteinExistence type="predicted"/>
<evidence type="ECO:0000313" key="9">
    <source>
        <dbReference type="Proteomes" id="UP000193467"/>
    </source>
</evidence>
<keyword evidence="5" id="KW-0460">Magnesium</keyword>
<dbReference type="GO" id="GO:0046872">
    <property type="term" value="F:metal ion binding"/>
    <property type="evidence" value="ECO:0007669"/>
    <property type="project" value="UniProtKB-KW"/>
</dbReference>